<accession>A0A1V9X1Q9</accession>
<evidence type="ECO:0000313" key="2">
    <source>
        <dbReference type="EMBL" id="OQR67407.1"/>
    </source>
</evidence>
<dbReference type="STRING" id="418985.A0A1V9X1Q9"/>
<dbReference type="Proteomes" id="UP000192247">
    <property type="component" value="Unassembled WGS sequence"/>
</dbReference>
<dbReference type="EMBL" id="MNPL01028903">
    <property type="protein sequence ID" value="OQR67407.1"/>
    <property type="molecule type" value="Genomic_DNA"/>
</dbReference>
<dbReference type="AlphaFoldDB" id="A0A1V9X1Q9"/>
<evidence type="ECO:0000256" key="1">
    <source>
        <dbReference type="SAM" id="MobiDB-lite"/>
    </source>
</evidence>
<protein>
    <submittedName>
        <fullName evidence="2">Uncharacterized protein</fullName>
    </submittedName>
</protein>
<organism evidence="2 3">
    <name type="scientific">Tropilaelaps mercedesae</name>
    <dbReference type="NCBI Taxonomy" id="418985"/>
    <lineage>
        <taxon>Eukaryota</taxon>
        <taxon>Metazoa</taxon>
        <taxon>Ecdysozoa</taxon>
        <taxon>Arthropoda</taxon>
        <taxon>Chelicerata</taxon>
        <taxon>Arachnida</taxon>
        <taxon>Acari</taxon>
        <taxon>Parasitiformes</taxon>
        <taxon>Mesostigmata</taxon>
        <taxon>Gamasina</taxon>
        <taxon>Dermanyssoidea</taxon>
        <taxon>Laelapidae</taxon>
        <taxon>Tropilaelaps</taxon>
    </lineage>
</organism>
<gene>
    <name evidence="2" type="ORF">BIW11_13549</name>
</gene>
<sequence>MQMANYTAGFGFYSGSSSPPPPLSQTPFNPMAGSSPCRDAAPSPLNAPSYGSGGPGLASVPLPPYEAPSPYTTPHGMATPANFYPSAIVSARLVVLHFALYVKAEAVIGLHDRG</sequence>
<reference evidence="2 3" key="1">
    <citation type="journal article" date="2017" name="Gigascience">
        <title>Draft genome of the honey bee ectoparasitic mite, Tropilaelaps mercedesae, is shaped by the parasitic life history.</title>
        <authorList>
            <person name="Dong X."/>
            <person name="Armstrong S.D."/>
            <person name="Xia D."/>
            <person name="Makepeace B.L."/>
            <person name="Darby A.C."/>
            <person name="Kadowaki T."/>
        </authorList>
    </citation>
    <scope>NUCLEOTIDE SEQUENCE [LARGE SCALE GENOMIC DNA]</scope>
    <source>
        <strain evidence="2">Wuxi-XJTLU</strain>
    </source>
</reference>
<dbReference type="InParanoid" id="A0A1V9X1Q9"/>
<evidence type="ECO:0000313" key="3">
    <source>
        <dbReference type="Proteomes" id="UP000192247"/>
    </source>
</evidence>
<feature type="region of interest" description="Disordered" evidence="1">
    <location>
        <begin position="14"/>
        <end position="53"/>
    </location>
</feature>
<proteinExistence type="predicted"/>
<keyword evidence="3" id="KW-1185">Reference proteome</keyword>
<comment type="caution">
    <text evidence="2">The sequence shown here is derived from an EMBL/GenBank/DDBJ whole genome shotgun (WGS) entry which is preliminary data.</text>
</comment>
<name>A0A1V9X1Q9_9ACAR</name>